<accession>A0A0E9U314</accession>
<sequence>MSKYISRRTRTRNTGLGEHWNKRRQSQRLRPYPNLYMTGILNSRQVH</sequence>
<protein>
    <submittedName>
        <fullName evidence="2">Uncharacterized protein</fullName>
    </submittedName>
</protein>
<dbReference type="AlphaFoldDB" id="A0A0E9U314"/>
<evidence type="ECO:0000256" key="1">
    <source>
        <dbReference type="SAM" id="MobiDB-lite"/>
    </source>
</evidence>
<name>A0A0E9U314_ANGAN</name>
<proteinExistence type="predicted"/>
<organism evidence="2">
    <name type="scientific">Anguilla anguilla</name>
    <name type="common">European freshwater eel</name>
    <name type="synonym">Muraena anguilla</name>
    <dbReference type="NCBI Taxonomy" id="7936"/>
    <lineage>
        <taxon>Eukaryota</taxon>
        <taxon>Metazoa</taxon>
        <taxon>Chordata</taxon>
        <taxon>Craniata</taxon>
        <taxon>Vertebrata</taxon>
        <taxon>Euteleostomi</taxon>
        <taxon>Actinopterygii</taxon>
        <taxon>Neopterygii</taxon>
        <taxon>Teleostei</taxon>
        <taxon>Anguilliformes</taxon>
        <taxon>Anguillidae</taxon>
        <taxon>Anguilla</taxon>
    </lineage>
</organism>
<feature type="compositionally biased region" description="Basic residues" evidence="1">
    <location>
        <begin position="1"/>
        <end position="11"/>
    </location>
</feature>
<evidence type="ECO:0000313" key="2">
    <source>
        <dbReference type="EMBL" id="JAH59333.1"/>
    </source>
</evidence>
<reference evidence="2" key="1">
    <citation type="submission" date="2014-11" db="EMBL/GenBank/DDBJ databases">
        <authorList>
            <person name="Amaro Gonzalez C."/>
        </authorList>
    </citation>
    <scope>NUCLEOTIDE SEQUENCE</scope>
</reference>
<reference evidence="2" key="2">
    <citation type="journal article" date="2015" name="Fish Shellfish Immunol.">
        <title>Early steps in the European eel (Anguilla anguilla)-Vibrio vulnificus interaction in the gills: Role of the RtxA13 toxin.</title>
        <authorList>
            <person name="Callol A."/>
            <person name="Pajuelo D."/>
            <person name="Ebbesson L."/>
            <person name="Teles M."/>
            <person name="MacKenzie S."/>
            <person name="Amaro C."/>
        </authorList>
    </citation>
    <scope>NUCLEOTIDE SEQUENCE</scope>
</reference>
<dbReference type="EMBL" id="GBXM01058493">
    <property type="protein sequence ID" value="JAH50084.1"/>
    <property type="molecule type" value="Transcribed_RNA"/>
</dbReference>
<feature type="region of interest" description="Disordered" evidence="1">
    <location>
        <begin position="1"/>
        <end position="29"/>
    </location>
</feature>
<dbReference type="EMBL" id="GBXM01049244">
    <property type="protein sequence ID" value="JAH59333.1"/>
    <property type="molecule type" value="Transcribed_RNA"/>
</dbReference>